<protein>
    <submittedName>
        <fullName evidence="8">Boophilin-H2</fullName>
    </submittedName>
</protein>
<keyword evidence="3" id="KW-0646">Protease inhibitor</keyword>
<dbReference type="InterPro" id="IPR036880">
    <property type="entry name" value="Kunitz_BPTI_sf"/>
</dbReference>
<dbReference type="InterPro" id="IPR050098">
    <property type="entry name" value="TFPI/VKTCI-like"/>
</dbReference>
<proteinExistence type="predicted"/>
<reference evidence="8" key="1">
    <citation type="submission" date="2020-07" db="EMBL/GenBank/DDBJ databases">
        <title>Multicomponent nature underlies the extraordinary mechanical properties of spider dragline silk.</title>
        <authorList>
            <person name="Kono N."/>
            <person name="Nakamura H."/>
            <person name="Mori M."/>
            <person name="Yoshida Y."/>
            <person name="Ohtoshi R."/>
            <person name="Malay A.D."/>
            <person name="Moran D.A.P."/>
            <person name="Tomita M."/>
            <person name="Numata K."/>
            <person name="Arakawa K."/>
        </authorList>
    </citation>
    <scope>NUCLEOTIDE SEQUENCE</scope>
</reference>
<name>A0A8X6M251_TRICU</name>
<keyword evidence="4" id="KW-0732">Signal</keyword>
<keyword evidence="2" id="KW-0964">Secreted</keyword>
<evidence type="ECO:0000256" key="5">
    <source>
        <dbReference type="ARBA" id="ARBA00022900"/>
    </source>
</evidence>
<dbReference type="InterPro" id="IPR020901">
    <property type="entry name" value="Prtase_inh_Kunz-CS"/>
</dbReference>
<organism evidence="8 9">
    <name type="scientific">Trichonephila clavata</name>
    <name type="common">Joro spider</name>
    <name type="synonym">Nephila clavata</name>
    <dbReference type="NCBI Taxonomy" id="2740835"/>
    <lineage>
        <taxon>Eukaryota</taxon>
        <taxon>Metazoa</taxon>
        <taxon>Ecdysozoa</taxon>
        <taxon>Arthropoda</taxon>
        <taxon>Chelicerata</taxon>
        <taxon>Arachnida</taxon>
        <taxon>Araneae</taxon>
        <taxon>Araneomorphae</taxon>
        <taxon>Entelegynae</taxon>
        <taxon>Araneoidea</taxon>
        <taxon>Nephilidae</taxon>
        <taxon>Trichonephila</taxon>
    </lineage>
</organism>
<comment type="caution">
    <text evidence="8">The sequence shown here is derived from an EMBL/GenBank/DDBJ whole genome shotgun (WGS) entry which is preliminary data.</text>
</comment>
<keyword evidence="5" id="KW-0722">Serine protease inhibitor</keyword>
<dbReference type="SUPFAM" id="SSF57362">
    <property type="entry name" value="BPTI-like"/>
    <property type="match status" value="2"/>
</dbReference>
<accession>A0A8X6M251</accession>
<dbReference type="AlphaFoldDB" id="A0A8X6M251"/>
<evidence type="ECO:0000259" key="7">
    <source>
        <dbReference type="PROSITE" id="PS50279"/>
    </source>
</evidence>
<evidence type="ECO:0000256" key="3">
    <source>
        <dbReference type="ARBA" id="ARBA00022690"/>
    </source>
</evidence>
<dbReference type="SMART" id="SM00131">
    <property type="entry name" value="KU"/>
    <property type="match status" value="2"/>
</dbReference>
<feature type="domain" description="BPTI/Kunitz inhibitor" evidence="7">
    <location>
        <begin position="101"/>
        <end position="151"/>
    </location>
</feature>
<dbReference type="CDD" id="cd00109">
    <property type="entry name" value="Kunitz-type"/>
    <property type="match status" value="2"/>
</dbReference>
<dbReference type="PRINTS" id="PR00759">
    <property type="entry name" value="BASICPTASE"/>
</dbReference>
<dbReference type="PROSITE" id="PS50279">
    <property type="entry name" value="BPTI_KUNITZ_2"/>
    <property type="match status" value="2"/>
</dbReference>
<evidence type="ECO:0000256" key="6">
    <source>
        <dbReference type="ARBA" id="ARBA00023157"/>
    </source>
</evidence>
<dbReference type="Proteomes" id="UP000887116">
    <property type="component" value="Unassembled WGS sequence"/>
</dbReference>
<sequence length="167" mass="19020">MILLHGLLLKTTRMKITILSIALLPAVISAMNITSICKMVSNTGNCYGKHRRWYYDPDVSRCKLFIYSGCGGNDNNFLTRDMCEKACSGKKPISEEIERICSQTSFIGSCRKELRRWYYDADNEMCKLFVYSGCDGNENNFETRQECMAQCSGYTRSGQGQVYADMK</sequence>
<keyword evidence="9" id="KW-1185">Reference proteome</keyword>
<dbReference type="GO" id="GO:0005615">
    <property type="term" value="C:extracellular space"/>
    <property type="evidence" value="ECO:0007669"/>
    <property type="project" value="TreeGrafter"/>
</dbReference>
<evidence type="ECO:0000313" key="8">
    <source>
        <dbReference type="EMBL" id="GFR29217.1"/>
    </source>
</evidence>
<keyword evidence="6" id="KW-1015">Disulfide bond</keyword>
<dbReference type="Pfam" id="PF00014">
    <property type="entry name" value="Kunitz_BPTI"/>
    <property type="match status" value="2"/>
</dbReference>
<dbReference type="PANTHER" id="PTHR10083:SF374">
    <property type="entry name" value="BPTI_KUNITZ INHIBITOR DOMAIN-CONTAINING PROTEIN"/>
    <property type="match status" value="1"/>
</dbReference>
<evidence type="ECO:0000256" key="4">
    <source>
        <dbReference type="ARBA" id="ARBA00022729"/>
    </source>
</evidence>
<dbReference type="EMBL" id="BMAO01029074">
    <property type="protein sequence ID" value="GFR29217.1"/>
    <property type="molecule type" value="Genomic_DNA"/>
</dbReference>
<dbReference type="OrthoDB" id="4473401at2759"/>
<dbReference type="PANTHER" id="PTHR10083">
    <property type="entry name" value="KUNITZ-TYPE PROTEASE INHIBITOR-RELATED"/>
    <property type="match status" value="1"/>
</dbReference>
<evidence type="ECO:0000313" key="9">
    <source>
        <dbReference type="Proteomes" id="UP000887116"/>
    </source>
</evidence>
<dbReference type="Gene3D" id="4.10.410.10">
    <property type="entry name" value="Pancreatic trypsin inhibitor Kunitz domain"/>
    <property type="match status" value="2"/>
</dbReference>
<evidence type="ECO:0000256" key="1">
    <source>
        <dbReference type="ARBA" id="ARBA00004613"/>
    </source>
</evidence>
<dbReference type="InterPro" id="IPR002223">
    <property type="entry name" value="Kunitz_BPTI"/>
</dbReference>
<evidence type="ECO:0000256" key="2">
    <source>
        <dbReference type="ARBA" id="ARBA00022525"/>
    </source>
</evidence>
<dbReference type="GO" id="GO:0004867">
    <property type="term" value="F:serine-type endopeptidase inhibitor activity"/>
    <property type="evidence" value="ECO:0007669"/>
    <property type="project" value="UniProtKB-KW"/>
</dbReference>
<dbReference type="FunFam" id="4.10.410.10:FF:000020">
    <property type="entry name" value="Collagen, type VI, alpha 3"/>
    <property type="match status" value="1"/>
</dbReference>
<feature type="domain" description="BPTI/Kunitz inhibitor" evidence="7">
    <location>
        <begin position="37"/>
        <end position="87"/>
    </location>
</feature>
<gene>
    <name evidence="8" type="primary">H2</name>
    <name evidence="8" type="ORF">TNCT_215411</name>
</gene>
<dbReference type="PROSITE" id="PS00280">
    <property type="entry name" value="BPTI_KUNITZ_1"/>
    <property type="match status" value="1"/>
</dbReference>
<comment type="subcellular location">
    <subcellularLocation>
        <location evidence="1">Secreted</location>
    </subcellularLocation>
</comment>